<evidence type="ECO:0000313" key="2">
    <source>
        <dbReference type="Proteomes" id="UP000427769"/>
    </source>
</evidence>
<evidence type="ECO:0000313" key="1">
    <source>
        <dbReference type="EMBL" id="BBO74587.1"/>
    </source>
</evidence>
<dbReference type="RefSeq" id="WP_155303600.1">
    <property type="nucleotide sequence ID" value="NZ_AP021875.1"/>
</dbReference>
<organism evidence="1 2">
    <name type="scientific">Desulfosarcina widdelii</name>
    <dbReference type="NCBI Taxonomy" id="947919"/>
    <lineage>
        <taxon>Bacteria</taxon>
        <taxon>Pseudomonadati</taxon>
        <taxon>Thermodesulfobacteriota</taxon>
        <taxon>Desulfobacteria</taxon>
        <taxon>Desulfobacterales</taxon>
        <taxon>Desulfosarcinaceae</taxon>
        <taxon>Desulfosarcina</taxon>
    </lineage>
</organism>
<sequence>MAKKKFKHICECTNCGNEAEMVVTCTLAEESNKDVKPKIVPKGESKTKGHAVCSHCGGEADIWLDV</sequence>
<protein>
    <submittedName>
        <fullName evidence="1">Uncharacterized protein</fullName>
    </submittedName>
</protein>
<dbReference type="AlphaFoldDB" id="A0A5K7ZEF0"/>
<dbReference type="Proteomes" id="UP000427769">
    <property type="component" value="Chromosome"/>
</dbReference>
<keyword evidence="2" id="KW-1185">Reference proteome</keyword>
<dbReference type="KEGG" id="dwd:DSCW_20040"/>
<dbReference type="EMBL" id="AP021875">
    <property type="protein sequence ID" value="BBO74587.1"/>
    <property type="molecule type" value="Genomic_DNA"/>
</dbReference>
<name>A0A5K7ZEF0_9BACT</name>
<gene>
    <name evidence="1" type="ORF">DSCW_20040</name>
</gene>
<reference evidence="1 2" key="1">
    <citation type="submission" date="2019-11" db="EMBL/GenBank/DDBJ databases">
        <title>Comparative genomics of hydrocarbon-degrading Desulfosarcina strains.</title>
        <authorList>
            <person name="Watanabe M."/>
            <person name="Kojima H."/>
            <person name="Fukui M."/>
        </authorList>
    </citation>
    <scope>NUCLEOTIDE SEQUENCE [LARGE SCALE GENOMIC DNA]</scope>
    <source>
        <strain evidence="1 2">PP31</strain>
    </source>
</reference>
<proteinExistence type="predicted"/>
<dbReference type="OrthoDB" id="5421813at2"/>
<accession>A0A5K7ZEF0</accession>